<dbReference type="EMBL" id="JH687551">
    <property type="protein sequence ID" value="EIN05260.1"/>
    <property type="molecule type" value="Genomic_DNA"/>
</dbReference>
<gene>
    <name evidence="1" type="ORF">PUNSTDRAFT_107530</name>
</gene>
<sequence length="239" mass="26349">MSSYPAGFTPVPRDPSQLPYAKLNPPAASISLADVPLPTSKLIEEAKTFLEPELGEKIWNHSHRAFLIGSAVAKLQFATDGTLANAYDAESFYLACLFHDIGCTPANIKKTELSFEFWGGLTTRQWLLDHGASSDLADSASEAIFRHTDFNNGKISFNGQLIQIGTLFDNVHEHAHLLPESFVAELMEAYPRHEWGGCFKGAMESEVEHKPWSHASELKETGAAAWDRILGNALEKTYA</sequence>
<dbReference type="SUPFAM" id="SSF109604">
    <property type="entry name" value="HD-domain/PDEase-like"/>
    <property type="match status" value="1"/>
</dbReference>
<dbReference type="Gene3D" id="1.10.3210.10">
    <property type="entry name" value="Hypothetical protein af1432"/>
    <property type="match status" value="1"/>
</dbReference>
<name>R7S4G2_PUNST</name>
<dbReference type="AlphaFoldDB" id="R7S4G2"/>
<evidence type="ECO:0000313" key="1">
    <source>
        <dbReference type="EMBL" id="EIN05260.1"/>
    </source>
</evidence>
<dbReference type="OrthoDB" id="10033309at2759"/>
<keyword evidence="2" id="KW-1185">Reference proteome</keyword>
<evidence type="ECO:0000313" key="2">
    <source>
        <dbReference type="Proteomes" id="UP000054196"/>
    </source>
</evidence>
<dbReference type="eggNOG" id="ENOG502QTPD">
    <property type="taxonomic scope" value="Eukaryota"/>
</dbReference>
<dbReference type="KEGG" id="psq:PUNSTDRAFT_107530"/>
<dbReference type="PANTHER" id="PTHR35569:SF1">
    <property type="entry name" value="CYANAMIDE HYDRATASE DDI2-RELATED"/>
    <property type="match status" value="1"/>
</dbReference>
<dbReference type="GeneID" id="18876099"/>
<organism evidence="1 2">
    <name type="scientific">Punctularia strigosozonata (strain HHB-11173)</name>
    <name type="common">White-rot fungus</name>
    <dbReference type="NCBI Taxonomy" id="741275"/>
    <lineage>
        <taxon>Eukaryota</taxon>
        <taxon>Fungi</taxon>
        <taxon>Dikarya</taxon>
        <taxon>Basidiomycota</taxon>
        <taxon>Agaricomycotina</taxon>
        <taxon>Agaricomycetes</taxon>
        <taxon>Corticiales</taxon>
        <taxon>Punctulariaceae</taxon>
        <taxon>Punctularia</taxon>
    </lineage>
</organism>
<proteinExistence type="predicted"/>
<reference evidence="2" key="1">
    <citation type="journal article" date="2012" name="Science">
        <title>The Paleozoic origin of enzymatic lignin decomposition reconstructed from 31 fungal genomes.</title>
        <authorList>
            <person name="Floudas D."/>
            <person name="Binder M."/>
            <person name="Riley R."/>
            <person name="Barry K."/>
            <person name="Blanchette R.A."/>
            <person name="Henrissat B."/>
            <person name="Martinez A.T."/>
            <person name="Otillar R."/>
            <person name="Spatafora J.W."/>
            <person name="Yadav J.S."/>
            <person name="Aerts A."/>
            <person name="Benoit I."/>
            <person name="Boyd A."/>
            <person name="Carlson A."/>
            <person name="Copeland A."/>
            <person name="Coutinho P.M."/>
            <person name="de Vries R.P."/>
            <person name="Ferreira P."/>
            <person name="Findley K."/>
            <person name="Foster B."/>
            <person name="Gaskell J."/>
            <person name="Glotzer D."/>
            <person name="Gorecki P."/>
            <person name="Heitman J."/>
            <person name="Hesse C."/>
            <person name="Hori C."/>
            <person name="Igarashi K."/>
            <person name="Jurgens J.A."/>
            <person name="Kallen N."/>
            <person name="Kersten P."/>
            <person name="Kohler A."/>
            <person name="Kuees U."/>
            <person name="Kumar T.K.A."/>
            <person name="Kuo A."/>
            <person name="LaButti K."/>
            <person name="Larrondo L.F."/>
            <person name="Lindquist E."/>
            <person name="Ling A."/>
            <person name="Lombard V."/>
            <person name="Lucas S."/>
            <person name="Lundell T."/>
            <person name="Martin R."/>
            <person name="McLaughlin D.J."/>
            <person name="Morgenstern I."/>
            <person name="Morin E."/>
            <person name="Murat C."/>
            <person name="Nagy L.G."/>
            <person name="Nolan M."/>
            <person name="Ohm R.A."/>
            <person name="Patyshakuliyeva A."/>
            <person name="Rokas A."/>
            <person name="Ruiz-Duenas F.J."/>
            <person name="Sabat G."/>
            <person name="Salamov A."/>
            <person name="Samejima M."/>
            <person name="Schmutz J."/>
            <person name="Slot J.C."/>
            <person name="St John F."/>
            <person name="Stenlid J."/>
            <person name="Sun H."/>
            <person name="Sun S."/>
            <person name="Syed K."/>
            <person name="Tsang A."/>
            <person name="Wiebenga A."/>
            <person name="Young D."/>
            <person name="Pisabarro A."/>
            <person name="Eastwood D.C."/>
            <person name="Martin F."/>
            <person name="Cullen D."/>
            <person name="Grigoriev I.V."/>
            <person name="Hibbett D.S."/>
        </authorList>
    </citation>
    <scope>NUCLEOTIDE SEQUENCE [LARGE SCALE GENOMIC DNA]</scope>
    <source>
        <strain evidence="2">HHB-11173 SS5</strain>
    </source>
</reference>
<dbReference type="PANTHER" id="PTHR35569">
    <property type="entry name" value="CYANAMIDE HYDRATASE DDI2-RELATED"/>
    <property type="match status" value="1"/>
</dbReference>
<dbReference type="InterPro" id="IPR017771">
    <property type="entry name" value="Cyanamide_hydratase_HD"/>
</dbReference>
<dbReference type="OMA" id="PWAHTTH"/>
<dbReference type="HOGENOM" id="CLU_079935_0_0_1"/>
<dbReference type="RefSeq" id="XP_007387663.1">
    <property type="nucleotide sequence ID" value="XM_007387601.1"/>
</dbReference>
<dbReference type="NCBIfam" id="TIGR03401">
    <property type="entry name" value="cyanamide_fam"/>
    <property type="match status" value="1"/>
</dbReference>
<accession>R7S4G2</accession>
<dbReference type="Proteomes" id="UP000054196">
    <property type="component" value="Unassembled WGS sequence"/>
</dbReference>
<protein>
    <submittedName>
        <fullName evidence="1">Cyanamide hydratase</fullName>
    </submittedName>
</protein>